<keyword evidence="10 13" id="KW-0411">Iron-sulfur</keyword>
<evidence type="ECO:0000256" key="5">
    <source>
        <dbReference type="ARBA" id="ARBA00022722"/>
    </source>
</evidence>
<evidence type="ECO:0000313" key="16">
    <source>
        <dbReference type="Proteomes" id="UP000603352"/>
    </source>
</evidence>
<keyword evidence="9 13" id="KW-0408">Iron</keyword>
<dbReference type="NCBIfam" id="TIGR00372">
    <property type="entry name" value="cas4"/>
    <property type="match status" value="1"/>
</dbReference>
<dbReference type="EMBL" id="BMDZ01000010">
    <property type="protein sequence ID" value="GGB32998.1"/>
    <property type="molecule type" value="Genomic_DNA"/>
</dbReference>
<keyword evidence="12 13" id="KW-0464">Manganese</keyword>
<dbReference type="Proteomes" id="UP000603352">
    <property type="component" value="Unassembled WGS sequence"/>
</dbReference>
<dbReference type="EC" id="3.1.12.1" evidence="3 13"/>
<dbReference type="InterPro" id="IPR011604">
    <property type="entry name" value="PDDEXK-like_dom_sf"/>
</dbReference>
<comment type="function">
    <text evidence="13">CRISPR (clustered regularly interspaced short palindromic repeat) is an adaptive immune system that provides protection against mobile genetic elements (viruses, transposable elements and conjugative plasmids). CRISPR clusters contain sequences complementary to antecedent mobile elements and target invading nucleic acids. CRISPR clusters are transcribed and processed into CRISPR RNA (crRNA).</text>
</comment>
<evidence type="ECO:0000313" key="15">
    <source>
        <dbReference type="EMBL" id="GGB32998.1"/>
    </source>
</evidence>
<dbReference type="PANTHER" id="PTHR36531:SF6">
    <property type="entry name" value="DNA REPLICATION ATP-DEPENDENT HELICASE_NUCLEASE DNA2"/>
    <property type="match status" value="1"/>
</dbReference>
<protein>
    <recommendedName>
        <fullName evidence="4 13">CRISPR-associated exonuclease Cas4</fullName>
        <ecNumber evidence="3 13">3.1.12.1</ecNumber>
    </recommendedName>
</protein>
<dbReference type="PANTHER" id="PTHR36531">
    <property type="entry name" value="CRISPR-ASSOCIATED EXONUCLEASE CAS4"/>
    <property type="match status" value="1"/>
</dbReference>
<dbReference type="Pfam" id="PF01930">
    <property type="entry name" value="Cas_Cas4"/>
    <property type="match status" value="1"/>
</dbReference>
<evidence type="ECO:0000256" key="13">
    <source>
        <dbReference type="RuleBase" id="RU365022"/>
    </source>
</evidence>
<evidence type="ECO:0000256" key="7">
    <source>
        <dbReference type="ARBA" id="ARBA00022801"/>
    </source>
</evidence>
<evidence type="ECO:0000256" key="11">
    <source>
        <dbReference type="ARBA" id="ARBA00023118"/>
    </source>
</evidence>
<keyword evidence="6 13" id="KW-0479">Metal-binding</keyword>
<keyword evidence="7 13" id="KW-0378">Hydrolase</keyword>
<evidence type="ECO:0000256" key="1">
    <source>
        <dbReference type="ARBA" id="ARBA00001966"/>
    </source>
</evidence>
<feature type="domain" description="DUF83" evidence="14">
    <location>
        <begin position="20"/>
        <end position="202"/>
    </location>
</feature>
<evidence type="ECO:0000256" key="2">
    <source>
        <dbReference type="ARBA" id="ARBA00009189"/>
    </source>
</evidence>
<comment type="caution">
    <text evidence="15">The sequence shown here is derived from an EMBL/GenBank/DDBJ whole genome shotgun (WGS) entry which is preliminary data.</text>
</comment>
<proteinExistence type="inferred from homology"/>
<evidence type="ECO:0000259" key="14">
    <source>
        <dbReference type="Pfam" id="PF01930"/>
    </source>
</evidence>
<keyword evidence="11 13" id="KW-0051">Antiviral defense</keyword>
<dbReference type="Gene3D" id="3.90.320.10">
    <property type="match status" value="1"/>
</dbReference>
<comment type="similarity">
    <text evidence="2 13">Belongs to the CRISPR-associated exonuclease Cas4 family.</text>
</comment>
<keyword evidence="8 13" id="KW-0269">Exonuclease</keyword>
<name>A0ABQ1IB79_9PROT</name>
<evidence type="ECO:0000256" key="3">
    <source>
        <dbReference type="ARBA" id="ARBA00012768"/>
    </source>
</evidence>
<evidence type="ECO:0000256" key="12">
    <source>
        <dbReference type="ARBA" id="ARBA00023211"/>
    </source>
</evidence>
<evidence type="ECO:0000256" key="8">
    <source>
        <dbReference type="ARBA" id="ARBA00022839"/>
    </source>
</evidence>
<dbReference type="InterPro" id="IPR051827">
    <property type="entry name" value="Cas4_exonuclease"/>
</dbReference>
<evidence type="ECO:0000256" key="9">
    <source>
        <dbReference type="ARBA" id="ARBA00023004"/>
    </source>
</evidence>
<comment type="cofactor">
    <cofactor evidence="13">
        <name>iron-sulfur cluster</name>
        <dbReference type="ChEBI" id="CHEBI:30408"/>
    </cofactor>
</comment>
<reference evidence="16" key="1">
    <citation type="journal article" date="2019" name="Int. J. Syst. Evol. Microbiol.">
        <title>The Global Catalogue of Microorganisms (GCM) 10K type strain sequencing project: providing services to taxonomists for standard genome sequencing and annotation.</title>
        <authorList>
            <consortium name="The Broad Institute Genomics Platform"/>
            <consortium name="The Broad Institute Genome Sequencing Center for Infectious Disease"/>
            <person name="Wu L."/>
            <person name="Ma J."/>
        </authorList>
    </citation>
    <scope>NUCLEOTIDE SEQUENCE [LARGE SCALE GENOMIC DNA]</scope>
    <source>
        <strain evidence="16">CGMCC 1.10188</strain>
    </source>
</reference>
<evidence type="ECO:0000256" key="10">
    <source>
        <dbReference type="ARBA" id="ARBA00023014"/>
    </source>
</evidence>
<dbReference type="InterPro" id="IPR022765">
    <property type="entry name" value="Dna2/Cas4_DUF83"/>
</dbReference>
<keyword evidence="5 13" id="KW-0540">Nuclease</keyword>
<gene>
    <name evidence="15" type="ORF">GCM10011505_13090</name>
</gene>
<sequence>MREGAMMDETAEAASLPISGLQHWLFCPRQFALIHVERIWAENALTAEGRIAHQAVDRGEAASRGSLRRVTALPLVCHDPPVHGVADVVELTMSDGRGRARRVVAALPVEHKLGRPKAHRADEVQLCAQALALEEMYGITIAEGALFYGRTRRRQAVAFDDELRRLTRRVAAEASACLAAGTTPPAVYDRKRCDACSLVETCRPKALAAARPGRVADWIAARLAGDGGPVADGEGAL</sequence>
<comment type="cofactor">
    <cofactor evidence="13">
        <name>Mg(2+)</name>
        <dbReference type="ChEBI" id="CHEBI:18420"/>
    </cofactor>
    <cofactor evidence="13">
        <name>Mn(2+)</name>
        <dbReference type="ChEBI" id="CHEBI:29035"/>
    </cofactor>
    <text evidence="13">Mg(2+) or Mn(2+) required for ssDNA cleavage activity.</text>
</comment>
<evidence type="ECO:0000256" key="6">
    <source>
        <dbReference type="ARBA" id="ARBA00022723"/>
    </source>
</evidence>
<organism evidence="15 16">
    <name type="scientific">Tistrella bauzanensis</name>
    <dbReference type="NCBI Taxonomy" id="657419"/>
    <lineage>
        <taxon>Bacteria</taxon>
        <taxon>Pseudomonadati</taxon>
        <taxon>Pseudomonadota</taxon>
        <taxon>Alphaproteobacteria</taxon>
        <taxon>Geminicoccales</taxon>
        <taxon>Geminicoccaceae</taxon>
        <taxon>Tistrella</taxon>
    </lineage>
</organism>
<accession>A0ABQ1IB79</accession>
<keyword evidence="16" id="KW-1185">Reference proteome</keyword>
<evidence type="ECO:0000256" key="4">
    <source>
        <dbReference type="ARBA" id="ARBA00020049"/>
    </source>
</evidence>
<dbReference type="InterPro" id="IPR013343">
    <property type="entry name" value="CRISPR-assoc_prot_Cas4"/>
</dbReference>
<comment type="cofactor">
    <cofactor evidence="1">
        <name>[4Fe-4S] cluster</name>
        <dbReference type="ChEBI" id="CHEBI:49883"/>
    </cofactor>
</comment>